<dbReference type="EMBL" id="OU015568">
    <property type="protein sequence ID" value="CAG5084236.1"/>
    <property type="molecule type" value="Genomic_DNA"/>
</dbReference>
<organism evidence="1 2">
    <name type="scientific">Oikopleura dioica</name>
    <name type="common">Tunicate</name>
    <dbReference type="NCBI Taxonomy" id="34765"/>
    <lineage>
        <taxon>Eukaryota</taxon>
        <taxon>Metazoa</taxon>
        <taxon>Chordata</taxon>
        <taxon>Tunicata</taxon>
        <taxon>Appendicularia</taxon>
        <taxon>Copelata</taxon>
        <taxon>Oikopleuridae</taxon>
        <taxon>Oikopleura</taxon>
    </lineage>
</organism>
<dbReference type="Proteomes" id="UP001158576">
    <property type="component" value="Chromosome PAR"/>
</dbReference>
<protein>
    <submittedName>
        <fullName evidence="1">Oidioi.mRNA.OKI2018_I69.PAR.g10586.t1.cds</fullName>
    </submittedName>
</protein>
<sequence length="270" mass="31503">MTFKKNIYKLFLEAKLEDKDSLFTEKNVMKMREKIKNEIEKLAEYFLCKGGKWINICKAISVTEENSKNDGFRISYHSANDSDDSDAAQRREMERNLRELESDDNRQIERIDEIWQSMISAEAELPYGYFDAIAATTEFSMVEELEFENVLMFHNDDDFVMEGANMKPVKKALMNISAAVGKSNIFNHIYLYKPDIIKYLEEGETWQTLKNLGLSPFIWAVNLTPAPEKEIVGDLVDIWKLEQPLDKAGKIDWMDEEDWEEYVLKCECVP</sequence>
<reference evidence="1 2" key="1">
    <citation type="submission" date="2021-04" db="EMBL/GenBank/DDBJ databases">
        <authorList>
            <person name="Bliznina A."/>
        </authorList>
    </citation>
    <scope>NUCLEOTIDE SEQUENCE [LARGE SCALE GENOMIC DNA]</scope>
</reference>
<gene>
    <name evidence="1" type="ORF">OKIOD_LOCUS2144</name>
</gene>
<accession>A0ABN7RS69</accession>
<name>A0ABN7RS69_OIKDI</name>
<keyword evidence="2" id="KW-1185">Reference proteome</keyword>
<evidence type="ECO:0000313" key="1">
    <source>
        <dbReference type="EMBL" id="CAG5084236.1"/>
    </source>
</evidence>
<proteinExistence type="predicted"/>
<evidence type="ECO:0000313" key="2">
    <source>
        <dbReference type="Proteomes" id="UP001158576"/>
    </source>
</evidence>